<dbReference type="InterPro" id="IPR058719">
    <property type="entry name" value="WHD_LYAR"/>
</dbReference>
<feature type="compositionally biased region" description="Basic and acidic residues" evidence="8">
    <location>
        <begin position="207"/>
        <end position="217"/>
    </location>
</feature>
<dbReference type="PANTHER" id="PTHR13100">
    <property type="entry name" value="CELL GROWTH-REGULATING NUCLEOLAR PROTEIN LYAR"/>
    <property type="match status" value="1"/>
</dbReference>
<comment type="caution">
    <text evidence="11">The sequence shown here is derived from an EMBL/GenBank/DDBJ whole genome shotgun (WGS) entry which is preliminary data.</text>
</comment>
<dbReference type="Gene3D" id="1.10.10.2100">
    <property type="match status" value="1"/>
</dbReference>
<keyword evidence="4 7" id="KW-0863">Zinc-finger</keyword>
<evidence type="ECO:0000259" key="9">
    <source>
        <dbReference type="Pfam" id="PF08790"/>
    </source>
</evidence>
<dbReference type="SUPFAM" id="SSF57667">
    <property type="entry name" value="beta-beta-alpha zinc fingers"/>
    <property type="match status" value="1"/>
</dbReference>
<feature type="domain" description="Zinc finger C2H2 LYAR-type" evidence="9">
    <location>
        <begin position="42"/>
        <end position="69"/>
    </location>
</feature>
<dbReference type="InterPro" id="IPR036236">
    <property type="entry name" value="Znf_C2H2_sf"/>
</dbReference>
<dbReference type="InterPro" id="IPR039999">
    <property type="entry name" value="LYAR"/>
</dbReference>
<evidence type="ECO:0000256" key="7">
    <source>
        <dbReference type="PROSITE-ProRule" id="PRU01145"/>
    </source>
</evidence>
<feature type="compositionally biased region" description="Basic and acidic residues" evidence="8">
    <location>
        <begin position="181"/>
        <end position="199"/>
    </location>
</feature>
<protein>
    <recommendedName>
        <fullName evidence="13">Cell growth-regulating nucleolar protein</fullName>
    </recommendedName>
</protein>
<dbReference type="PROSITE" id="PS51804">
    <property type="entry name" value="ZF_C2HC_LYAR"/>
    <property type="match status" value="1"/>
</dbReference>
<evidence type="ECO:0000256" key="5">
    <source>
        <dbReference type="ARBA" id="ARBA00022833"/>
    </source>
</evidence>
<proteinExistence type="predicted"/>
<dbReference type="Proteomes" id="UP001558613">
    <property type="component" value="Unassembled WGS sequence"/>
</dbReference>
<keyword evidence="6" id="KW-0539">Nucleus</keyword>
<dbReference type="Pfam" id="PF08790">
    <property type="entry name" value="zf-LYAR"/>
    <property type="match status" value="1"/>
</dbReference>
<evidence type="ECO:0008006" key="13">
    <source>
        <dbReference type="Google" id="ProtNLM"/>
    </source>
</evidence>
<evidence type="ECO:0000313" key="11">
    <source>
        <dbReference type="EMBL" id="KAL1262210.1"/>
    </source>
</evidence>
<evidence type="ECO:0000313" key="12">
    <source>
        <dbReference type="Proteomes" id="UP001558613"/>
    </source>
</evidence>
<feature type="region of interest" description="Disordered" evidence="8">
    <location>
        <begin position="153"/>
        <end position="256"/>
    </location>
</feature>
<dbReference type="InterPro" id="IPR014898">
    <property type="entry name" value="Znf_C2H2_LYAR"/>
</dbReference>
<keyword evidence="3" id="KW-0677">Repeat</keyword>
<dbReference type="EMBL" id="JAYMGO010000014">
    <property type="protein sequence ID" value="KAL1262210.1"/>
    <property type="molecule type" value="Genomic_DNA"/>
</dbReference>
<dbReference type="PANTHER" id="PTHR13100:SF10">
    <property type="entry name" value="CELL GROWTH-REGULATING NUCLEOLAR PROTEIN"/>
    <property type="match status" value="1"/>
</dbReference>
<evidence type="ECO:0000256" key="6">
    <source>
        <dbReference type="ARBA" id="ARBA00023242"/>
    </source>
</evidence>
<gene>
    <name evidence="11" type="ORF">QQF64_007475</name>
</gene>
<dbReference type="Pfam" id="PF25879">
    <property type="entry name" value="WHD_LYAR"/>
    <property type="match status" value="1"/>
</dbReference>
<evidence type="ECO:0000259" key="10">
    <source>
        <dbReference type="Pfam" id="PF25879"/>
    </source>
</evidence>
<keyword evidence="2" id="KW-0479">Metal-binding</keyword>
<organism evidence="11 12">
    <name type="scientific">Cirrhinus molitorella</name>
    <name type="common">mud carp</name>
    <dbReference type="NCBI Taxonomy" id="172907"/>
    <lineage>
        <taxon>Eukaryota</taxon>
        <taxon>Metazoa</taxon>
        <taxon>Chordata</taxon>
        <taxon>Craniata</taxon>
        <taxon>Vertebrata</taxon>
        <taxon>Euteleostomi</taxon>
        <taxon>Actinopterygii</taxon>
        <taxon>Neopterygii</taxon>
        <taxon>Teleostei</taxon>
        <taxon>Ostariophysi</taxon>
        <taxon>Cypriniformes</taxon>
        <taxon>Cyprinidae</taxon>
        <taxon>Labeoninae</taxon>
        <taxon>Labeonini</taxon>
        <taxon>Cirrhinus</taxon>
    </lineage>
</organism>
<comment type="subcellular location">
    <subcellularLocation>
        <location evidence="1">Nucleus</location>
    </subcellularLocation>
</comment>
<evidence type="ECO:0000256" key="3">
    <source>
        <dbReference type="ARBA" id="ARBA00022737"/>
    </source>
</evidence>
<evidence type="ECO:0000256" key="2">
    <source>
        <dbReference type="ARBA" id="ARBA00022723"/>
    </source>
</evidence>
<reference evidence="11 12" key="1">
    <citation type="submission" date="2023-09" db="EMBL/GenBank/DDBJ databases">
        <authorList>
            <person name="Wang M."/>
        </authorList>
    </citation>
    <scope>NUCLEOTIDE SEQUENCE [LARGE SCALE GENOMIC DNA]</scope>
    <source>
        <strain evidence="11">GT-2023</strain>
        <tissue evidence="11">Liver</tissue>
    </source>
</reference>
<feature type="compositionally biased region" description="Acidic residues" evidence="8">
    <location>
        <begin position="228"/>
        <end position="244"/>
    </location>
</feature>
<evidence type="ECO:0000256" key="8">
    <source>
        <dbReference type="SAM" id="MobiDB-lite"/>
    </source>
</evidence>
<feature type="domain" description="Cell growth-regulating nucleolar protein-like winged helix" evidence="10">
    <location>
        <begin position="251"/>
        <end position="324"/>
    </location>
</feature>
<keyword evidence="12" id="KW-1185">Reference proteome</keyword>
<sequence length="333" mass="38733">MRKQSGGVRVSVETFTRVREIIRESALLRSSAGRQDGGVHVLSCIDCGKDFRGDEYKEHIKCISEDQKYGGKDFKPKVNKGEVKQQEWTERIQQAMQQPGIDPNMWRVLQIVSSHNNVPRKKAKFENWMKFSMKINSPSLLEKVWEICSSTASSNSNQTELSNGAEANENKKQKNKKDKKKRNDENSEEQNGEKTDEKQKRKKRKREEKEQSAEEKSSKKHKKRRQEELDESVEPEEEEPENQESESNSTGKFNWKGTIKAVLRDAPEDGLAVKKLRKKVLAAYYSFTGDSNFRSEEEVLSVFNKKLNKNPKFRILKDRVRLVNDHLNNKRRQ</sequence>
<evidence type="ECO:0000256" key="1">
    <source>
        <dbReference type="ARBA" id="ARBA00004123"/>
    </source>
</evidence>
<keyword evidence="5" id="KW-0862">Zinc</keyword>
<evidence type="ECO:0000256" key="4">
    <source>
        <dbReference type="ARBA" id="ARBA00022771"/>
    </source>
</evidence>
<name>A0ABR3MC80_9TELE</name>
<dbReference type="Gene3D" id="3.30.1490.490">
    <property type="match status" value="1"/>
</dbReference>
<feature type="compositionally biased region" description="Polar residues" evidence="8">
    <location>
        <begin position="153"/>
        <end position="162"/>
    </location>
</feature>
<accession>A0ABR3MC80</accession>